<sequence length="152" mass="16689">MKSGICHSAILILFSTLTLLNSGCSLWQNRVAFNDVIIETVPDANDNAPVAVDIVAITDSALLPTVQSLSATQWFNAKSQLLRDNPDGFRVWSLELVPGSRFVAQENPLQGVTTEATLLFARYRSEGDHRLRLDKVSSLHLLLMTDEAILAP</sequence>
<organism evidence="1 3">
    <name type="scientific">Citrobacter werkmanii</name>
    <dbReference type="NCBI Taxonomy" id="67827"/>
    <lineage>
        <taxon>Bacteria</taxon>
        <taxon>Pseudomonadati</taxon>
        <taxon>Pseudomonadota</taxon>
        <taxon>Gammaproteobacteria</taxon>
        <taxon>Enterobacterales</taxon>
        <taxon>Enterobacteriaceae</taxon>
        <taxon>Citrobacter</taxon>
        <taxon>Citrobacter freundii complex</taxon>
    </lineage>
</organism>
<keyword evidence="4" id="KW-1185">Reference proteome</keyword>
<proteinExistence type="predicted"/>
<evidence type="ECO:0000313" key="4">
    <source>
        <dbReference type="Proteomes" id="UP000837205"/>
    </source>
</evidence>
<protein>
    <submittedName>
        <fullName evidence="1">Uncharacterized protein</fullName>
    </submittedName>
</protein>
<dbReference type="EMBL" id="CAIIUA010000001">
    <property type="protein sequence ID" value="CAC9236415.1"/>
    <property type="molecule type" value="Genomic_DNA"/>
</dbReference>
<comment type="caution">
    <text evidence="1">The sequence shown here is derived from an EMBL/GenBank/DDBJ whole genome shotgun (WGS) entry which is preliminary data.</text>
</comment>
<evidence type="ECO:0000313" key="2">
    <source>
        <dbReference type="EMBL" id="CAC9236415.1"/>
    </source>
</evidence>
<dbReference type="Proteomes" id="UP000834503">
    <property type="component" value="Unassembled WGS sequence"/>
</dbReference>
<reference evidence="1" key="1">
    <citation type="submission" date="2020-05" db="EMBL/GenBank/DDBJ databases">
        <authorList>
            <person name="Delgado-Blas J."/>
        </authorList>
    </citation>
    <scope>NUCLEOTIDE SEQUENCE</scope>
    <source>
        <strain evidence="1">BB1459</strain>
        <strain evidence="2">BB1480</strain>
    </source>
</reference>
<dbReference type="GeneID" id="69429535"/>
<accession>A0A5P2M9C1</accession>
<dbReference type="AlphaFoldDB" id="A0A5P2M9C1"/>
<dbReference type="RefSeq" id="WP_038636684.1">
    <property type="nucleotide sequence ID" value="NZ_CABDWX010000001.1"/>
</dbReference>
<dbReference type="Proteomes" id="UP000837205">
    <property type="component" value="Unassembled WGS sequence"/>
</dbReference>
<dbReference type="EMBL" id="CAHPQX010000015">
    <property type="protein sequence ID" value="CAB5569550.1"/>
    <property type="molecule type" value="Genomic_DNA"/>
</dbReference>
<evidence type="ECO:0000313" key="1">
    <source>
        <dbReference type="EMBL" id="CAB5569550.1"/>
    </source>
</evidence>
<evidence type="ECO:0000313" key="3">
    <source>
        <dbReference type="Proteomes" id="UP000834503"/>
    </source>
</evidence>
<gene>
    <name evidence="1" type="ORF">GHA_03411</name>
    <name evidence="2" type="ORF">TML_04463</name>
</gene>
<name>A0A5P2M9C1_9ENTR</name>